<organism evidence="1 2">
    <name type="scientific">Oryctes borbonicus</name>
    <dbReference type="NCBI Taxonomy" id="1629725"/>
    <lineage>
        <taxon>Eukaryota</taxon>
        <taxon>Metazoa</taxon>
        <taxon>Ecdysozoa</taxon>
        <taxon>Arthropoda</taxon>
        <taxon>Hexapoda</taxon>
        <taxon>Insecta</taxon>
        <taxon>Pterygota</taxon>
        <taxon>Neoptera</taxon>
        <taxon>Endopterygota</taxon>
        <taxon>Coleoptera</taxon>
        <taxon>Polyphaga</taxon>
        <taxon>Scarabaeiformia</taxon>
        <taxon>Scarabaeidae</taxon>
        <taxon>Dynastinae</taxon>
        <taxon>Oryctes</taxon>
    </lineage>
</organism>
<dbReference type="OrthoDB" id="2115465at2759"/>
<reference evidence="1 2" key="1">
    <citation type="submission" date="2015-09" db="EMBL/GenBank/DDBJ databases">
        <title>Draft genome of the scarab beetle Oryctes borbonicus.</title>
        <authorList>
            <person name="Meyer J.M."/>
            <person name="Markov G.V."/>
            <person name="Baskaran P."/>
            <person name="Herrmann M."/>
            <person name="Sommer R.J."/>
            <person name="Roedelsperger C."/>
        </authorList>
    </citation>
    <scope>NUCLEOTIDE SEQUENCE [LARGE SCALE GENOMIC DNA]</scope>
    <source>
        <strain evidence="1">OB123</strain>
        <tissue evidence="1">Whole animal</tissue>
    </source>
</reference>
<dbReference type="EMBL" id="LJIG01022616">
    <property type="protein sequence ID" value="KRT79610.1"/>
    <property type="molecule type" value="Genomic_DNA"/>
</dbReference>
<dbReference type="PANTHER" id="PTHR46348:SF1">
    <property type="entry name" value="DELETED IN LUNG AND ESOPHAGEAL CANCER PROTEIN 1"/>
    <property type="match status" value="1"/>
</dbReference>
<comment type="caution">
    <text evidence="1">The sequence shown here is derived from an EMBL/GenBank/DDBJ whole genome shotgun (WGS) entry which is preliminary data.</text>
</comment>
<dbReference type="PANTHER" id="PTHR46348">
    <property type="entry name" value="DELETED IN LUNG AND ESOPHAGEAL CANCER PROTEIN 1"/>
    <property type="match status" value="1"/>
</dbReference>
<keyword evidence="2" id="KW-1185">Reference proteome</keyword>
<protein>
    <submittedName>
        <fullName evidence="1">Uncharacterized protein</fullName>
    </submittedName>
</protein>
<dbReference type="InterPro" id="IPR013783">
    <property type="entry name" value="Ig-like_fold"/>
</dbReference>
<dbReference type="Proteomes" id="UP000051574">
    <property type="component" value="Unassembled WGS sequence"/>
</dbReference>
<dbReference type="GO" id="GO:0005929">
    <property type="term" value="C:cilium"/>
    <property type="evidence" value="ECO:0007669"/>
    <property type="project" value="TreeGrafter"/>
</dbReference>
<dbReference type="GO" id="GO:0005737">
    <property type="term" value="C:cytoplasm"/>
    <property type="evidence" value="ECO:0007669"/>
    <property type="project" value="TreeGrafter"/>
</dbReference>
<accession>A0A0T6AWW1</accession>
<dbReference type="Pfam" id="PF23316">
    <property type="entry name" value="Ig_DLEC1_6th"/>
    <property type="match status" value="1"/>
</dbReference>
<proteinExistence type="predicted"/>
<dbReference type="GO" id="GO:0015631">
    <property type="term" value="F:tubulin binding"/>
    <property type="evidence" value="ECO:0007669"/>
    <property type="project" value="TreeGrafter"/>
</dbReference>
<gene>
    <name evidence="1" type="ORF">AMK59_7463</name>
</gene>
<dbReference type="GO" id="GO:0008285">
    <property type="term" value="P:negative regulation of cell population proliferation"/>
    <property type="evidence" value="ECO:0007669"/>
    <property type="project" value="InterPro"/>
</dbReference>
<sequence>MFVNDGLQKLHFRIDALVVSPHATLSIAAIDFGYVMENFVYNRSFRVKNTSNVTIRWKVTEDIVFLQEEQALCAGKSWNMVPNEGILHEGESCKVKYAADTHEHGEWLSYLKLYTNFTEEEAEPDFVCGVQYIVCKPNAVIHTDSSDLPILCPEDVLYVGVPTQCKMCVHNLSNIVLILVCGRPTGISASHFDITITPSVCIVNVEQNFQIDVRIVPKEMGYFEEVYIPVFILGCEKVKLVKLMCVVADITVTLLFPDNCQSVIWPEIPPEIPEEIYAGEYLSPVSLPEYQHHSSLEEMLEECHAEFDEVSREESDRRTLKSDEEPILEIKAPPPSPGKIVDYLEMEGEHEIDTLYHMEMKDGTDERGSWYPSLTEETLNENNATRTTITNRSTTTDQSGIAENYSLRSVFEKHFDSDLILQDCSIEFKAVSLKTREYGCFFLER</sequence>
<dbReference type="InterPro" id="IPR033304">
    <property type="entry name" value="DLEC1"/>
</dbReference>
<evidence type="ECO:0000313" key="1">
    <source>
        <dbReference type="EMBL" id="KRT79610.1"/>
    </source>
</evidence>
<dbReference type="AlphaFoldDB" id="A0A0T6AWW1"/>
<dbReference type="Gene3D" id="2.60.40.10">
    <property type="entry name" value="Immunoglobulins"/>
    <property type="match status" value="1"/>
</dbReference>
<feature type="non-terminal residue" evidence="1">
    <location>
        <position position="445"/>
    </location>
</feature>
<name>A0A0T6AWW1_9SCAR</name>
<evidence type="ECO:0000313" key="2">
    <source>
        <dbReference type="Proteomes" id="UP000051574"/>
    </source>
</evidence>